<feature type="non-terminal residue" evidence="1">
    <location>
        <position position="76"/>
    </location>
</feature>
<reference evidence="1 2" key="1">
    <citation type="submission" date="2021-06" db="EMBL/GenBank/DDBJ databases">
        <authorList>
            <person name="Kallberg Y."/>
            <person name="Tangrot J."/>
            <person name="Rosling A."/>
        </authorList>
    </citation>
    <scope>NUCLEOTIDE SEQUENCE [LARGE SCALE GENOMIC DNA]</scope>
    <source>
        <strain evidence="1 2">120-4 pot B 10/14</strain>
    </source>
</reference>
<organism evidence="1 2">
    <name type="scientific">Gigaspora margarita</name>
    <dbReference type="NCBI Taxonomy" id="4874"/>
    <lineage>
        <taxon>Eukaryota</taxon>
        <taxon>Fungi</taxon>
        <taxon>Fungi incertae sedis</taxon>
        <taxon>Mucoromycota</taxon>
        <taxon>Glomeromycotina</taxon>
        <taxon>Glomeromycetes</taxon>
        <taxon>Diversisporales</taxon>
        <taxon>Gigasporaceae</taxon>
        <taxon>Gigaspora</taxon>
    </lineage>
</organism>
<gene>
    <name evidence="1" type="ORF">GMARGA_LOCUS36517</name>
</gene>
<name>A0ABN7WXY5_GIGMA</name>
<dbReference type="Proteomes" id="UP000789901">
    <property type="component" value="Unassembled WGS sequence"/>
</dbReference>
<evidence type="ECO:0000313" key="1">
    <source>
        <dbReference type="EMBL" id="CAG8843392.1"/>
    </source>
</evidence>
<proteinExistence type="predicted"/>
<protein>
    <submittedName>
        <fullName evidence="1">1242_t:CDS:1</fullName>
    </submittedName>
</protein>
<keyword evidence="2" id="KW-1185">Reference proteome</keyword>
<dbReference type="EMBL" id="CAJVQB010072272">
    <property type="protein sequence ID" value="CAG8843392.1"/>
    <property type="molecule type" value="Genomic_DNA"/>
</dbReference>
<accession>A0ABN7WXY5</accession>
<comment type="caution">
    <text evidence="1">The sequence shown here is derived from an EMBL/GenBank/DDBJ whole genome shotgun (WGS) entry which is preliminary data.</text>
</comment>
<evidence type="ECO:0000313" key="2">
    <source>
        <dbReference type="Proteomes" id="UP000789901"/>
    </source>
</evidence>
<sequence>MSSNLPNINNKLVIETHITIEAPITIPDDGTMAILFIPVNITTFENIEEEVLLCTLPKQWGKLNLILFAIRFQILL</sequence>